<dbReference type="GO" id="GO:0045211">
    <property type="term" value="C:postsynaptic membrane"/>
    <property type="evidence" value="ECO:0007669"/>
    <property type="project" value="TreeGrafter"/>
</dbReference>
<evidence type="ECO:0000256" key="13">
    <source>
        <dbReference type="SAM" id="MobiDB-lite"/>
    </source>
</evidence>
<comment type="similarity">
    <text evidence="2">Belongs to the ABP1 family.</text>
</comment>
<dbReference type="GO" id="GO:0045773">
    <property type="term" value="P:positive regulation of axon extension"/>
    <property type="evidence" value="ECO:0007669"/>
    <property type="project" value="TreeGrafter"/>
</dbReference>
<feature type="compositionally biased region" description="Low complexity" evidence="13">
    <location>
        <begin position="281"/>
        <end position="290"/>
    </location>
</feature>
<dbReference type="GO" id="GO:0014069">
    <property type="term" value="C:postsynaptic density"/>
    <property type="evidence" value="ECO:0007669"/>
    <property type="project" value="TreeGrafter"/>
</dbReference>
<dbReference type="FunFam" id="2.30.30.40:FF:000046">
    <property type="entry name" value="Drebrin-like protein isoform B"/>
    <property type="match status" value="1"/>
</dbReference>
<evidence type="ECO:0000313" key="17">
    <source>
        <dbReference type="Proteomes" id="UP000245119"/>
    </source>
</evidence>
<dbReference type="SMART" id="SM00102">
    <property type="entry name" value="ADF"/>
    <property type="match status" value="1"/>
</dbReference>
<dbReference type="PROSITE" id="PS50002">
    <property type="entry name" value="SH3"/>
    <property type="match status" value="1"/>
</dbReference>
<dbReference type="Proteomes" id="UP000245119">
    <property type="component" value="Linkage Group LG5"/>
</dbReference>
<dbReference type="Pfam" id="PF00241">
    <property type="entry name" value="Cofilin_ADF"/>
    <property type="match status" value="1"/>
</dbReference>
<feature type="region of interest" description="Disordered" evidence="13">
    <location>
        <begin position="182"/>
        <end position="472"/>
    </location>
</feature>
<keyword evidence="4" id="KW-0963">Cytoplasm</keyword>
<gene>
    <name evidence="16" type="ORF">C0Q70_09924</name>
</gene>
<comment type="caution">
    <text evidence="16">The sequence shown here is derived from an EMBL/GenBank/DDBJ whole genome shotgun (WGS) entry which is preliminary data.</text>
</comment>
<feature type="domain" description="ADF-H" evidence="15">
    <location>
        <begin position="4"/>
        <end position="133"/>
    </location>
</feature>
<keyword evidence="7" id="KW-0206">Cytoskeleton</keyword>
<dbReference type="SUPFAM" id="SSF50044">
    <property type="entry name" value="SH3-domain"/>
    <property type="match status" value="1"/>
</dbReference>
<comment type="subunit">
    <text evidence="10">Interacts with 5-lipoxygenase (ALOX5/5LO) in a calcium-independent manner. Binds to F-actin with a stoichiometry of 1:2.</text>
</comment>
<dbReference type="PRINTS" id="PR00452">
    <property type="entry name" value="SH3DOMAIN"/>
</dbReference>
<evidence type="ECO:0000256" key="7">
    <source>
        <dbReference type="ARBA" id="ARBA00023212"/>
    </source>
</evidence>
<dbReference type="Gene3D" id="3.40.20.10">
    <property type="entry name" value="Severin"/>
    <property type="match status" value="1"/>
</dbReference>
<evidence type="ECO:0000256" key="9">
    <source>
        <dbReference type="ARBA" id="ARBA00058385"/>
    </source>
</evidence>
<dbReference type="GO" id="GO:0030427">
    <property type="term" value="C:site of polarized growth"/>
    <property type="evidence" value="ECO:0007669"/>
    <property type="project" value="TreeGrafter"/>
</dbReference>
<dbReference type="InterPro" id="IPR001452">
    <property type="entry name" value="SH3_domain"/>
</dbReference>
<evidence type="ECO:0000256" key="1">
    <source>
        <dbReference type="ARBA" id="ARBA00004245"/>
    </source>
</evidence>
<feature type="compositionally biased region" description="Low complexity" evidence="13">
    <location>
        <begin position="360"/>
        <end position="369"/>
    </location>
</feature>
<keyword evidence="17" id="KW-1185">Reference proteome</keyword>
<dbReference type="GO" id="GO:0005884">
    <property type="term" value="C:actin filament"/>
    <property type="evidence" value="ECO:0007669"/>
    <property type="project" value="TreeGrafter"/>
</dbReference>
<accession>A0A2T7PB67</accession>
<dbReference type="InterPro" id="IPR029006">
    <property type="entry name" value="ADF-H/Gelsolin-like_dom_sf"/>
</dbReference>
<organism evidence="16 17">
    <name type="scientific">Pomacea canaliculata</name>
    <name type="common">Golden apple snail</name>
    <dbReference type="NCBI Taxonomy" id="400727"/>
    <lineage>
        <taxon>Eukaryota</taxon>
        <taxon>Metazoa</taxon>
        <taxon>Spiralia</taxon>
        <taxon>Lophotrochozoa</taxon>
        <taxon>Mollusca</taxon>
        <taxon>Gastropoda</taxon>
        <taxon>Caenogastropoda</taxon>
        <taxon>Architaenioglossa</taxon>
        <taxon>Ampullarioidea</taxon>
        <taxon>Ampullariidae</taxon>
        <taxon>Pomacea</taxon>
    </lineage>
</organism>
<evidence type="ECO:0000259" key="15">
    <source>
        <dbReference type="PROSITE" id="PS51263"/>
    </source>
</evidence>
<reference evidence="16 17" key="1">
    <citation type="submission" date="2018-04" db="EMBL/GenBank/DDBJ databases">
        <title>The genome of golden apple snail Pomacea canaliculata provides insight into stress tolerance and invasive adaptation.</title>
        <authorList>
            <person name="Liu C."/>
            <person name="Liu B."/>
            <person name="Ren Y."/>
            <person name="Zhang Y."/>
            <person name="Wang H."/>
            <person name="Li S."/>
            <person name="Jiang F."/>
            <person name="Yin L."/>
            <person name="Zhang G."/>
            <person name="Qian W."/>
            <person name="Fan W."/>
        </authorList>
    </citation>
    <scope>NUCLEOTIDE SEQUENCE [LARGE SCALE GENOMIC DNA]</scope>
    <source>
        <strain evidence="16">SZHN2017</strain>
        <tissue evidence="16">Muscle</tissue>
    </source>
</reference>
<comment type="similarity">
    <text evidence="8">Belongs to the actin-binding proteins ADF family. Coactosin subfamily.</text>
</comment>
<dbReference type="CDD" id="cd11960">
    <property type="entry name" value="SH3_Abp1_eu"/>
    <property type="match status" value="1"/>
</dbReference>
<dbReference type="Gene3D" id="2.30.30.40">
    <property type="entry name" value="SH3 Domains"/>
    <property type="match status" value="1"/>
</dbReference>
<feature type="compositionally biased region" description="Acidic residues" evidence="13">
    <location>
        <begin position="429"/>
        <end position="442"/>
    </location>
</feature>
<name>A0A2T7PB67_POMCA</name>
<dbReference type="AlphaFoldDB" id="A0A2T7PB67"/>
<evidence type="ECO:0000256" key="3">
    <source>
        <dbReference type="ARBA" id="ARBA00022443"/>
    </source>
</evidence>
<evidence type="ECO:0000256" key="8">
    <source>
        <dbReference type="ARBA" id="ARBA00038052"/>
    </source>
</evidence>
<dbReference type="GO" id="GO:0098974">
    <property type="term" value="P:postsynaptic actin cytoskeleton organization"/>
    <property type="evidence" value="ECO:0007669"/>
    <property type="project" value="TreeGrafter"/>
</dbReference>
<dbReference type="GO" id="GO:0030864">
    <property type="term" value="C:cortical actin cytoskeleton"/>
    <property type="evidence" value="ECO:0007669"/>
    <property type="project" value="TreeGrafter"/>
</dbReference>
<dbReference type="GO" id="GO:0030833">
    <property type="term" value="P:regulation of actin filament polymerization"/>
    <property type="evidence" value="ECO:0007669"/>
    <property type="project" value="TreeGrafter"/>
</dbReference>
<evidence type="ECO:0000256" key="2">
    <source>
        <dbReference type="ARBA" id="ARBA00011039"/>
    </source>
</evidence>
<dbReference type="PROSITE" id="PS51263">
    <property type="entry name" value="ADF_H"/>
    <property type="match status" value="1"/>
</dbReference>
<sequence>MAVDLKKNKDSLLKAYNDVVSDNSGTNWVIFGYEGSTTALKVVETGDNGIQELADELNSGHIQYAYCRVVDPNTDLPKYVLVNWQGEGAQDSFKLKYATHLKDIQAFLKMVHVTINARTDADIDEDDIVKKVAKSSGANYSFHKEKAKPIDAPAPVGTNYQRVMPNREIDAKNRDKFWAQTEKEEVKRRELEAKRTEEENKKLDQERKERELQEARDRDKKMEEKISAVRQQKQAEAKANELRQAEEKERWDRQQKDSYHDEEERRHRSDQMRKQRQAEASSLVSSTTSSARDFFKQKSVERPDADARRAPPPPRKIKSDFLEQQQKPEEPPKREPIQIPKSEPLAEIPPSSPFEEEEPYYVPETSPYEVEPEPEPQPAYEPEPEPAYEPEPEPAYEPEPPLRPTELVPQVPQGRNLLQQGLPARQNSEEAEEEQNWDEQPQEDFSPPEQKPSQIEDVPSAPGNVTSTEGQGSCARALYDYQATDDTEISFDPGDIITNIDQIDEGWWQGFAPDGSYGMFPSNYVELI</sequence>
<dbReference type="OrthoDB" id="5971719at2759"/>
<feature type="compositionally biased region" description="Basic and acidic residues" evidence="13">
    <location>
        <begin position="317"/>
        <end position="336"/>
    </location>
</feature>
<dbReference type="PANTHER" id="PTHR10829">
    <property type="entry name" value="CORTACTIN AND DREBRIN"/>
    <property type="match status" value="1"/>
</dbReference>
<evidence type="ECO:0000256" key="5">
    <source>
        <dbReference type="ARBA" id="ARBA00023054"/>
    </source>
</evidence>
<feature type="compositionally biased region" description="Acidic residues" evidence="13">
    <location>
        <begin position="382"/>
        <end position="396"/>
    </location>
</feature>
<keyword evidence="6" id="KW-0009">Actin-binding</keyword>
<evidence type="ECO:0000256" key="4">
    <source>
        <dbReference type="ARBA" id="ARBA00022490"/>
    </source>
</evidence>
<evidence type="ECO:0000256" key="11">
    <source>
        <dbReference type="ARBA" id="ARBA00068121"/>
    </source>
</evidence>
<evidence type="ECO:0000259" key="14">
    <source>
        <dbReference type="PROSITE" id="PS50002"/>
    </source>
</evidence>
<keyword evidence="3 12" id="KW-0728">SH3 domain</keyword>
<dbReference type="SUPFAM" id="SSF55753">
    <property type="entry name" value="Actin depolymerizing proteins"/>
    <property type="match status" value="1"/>
</dbReference>
<dbReference type="OMA" id="HYASQYD"/>
<dbReference type="FunFam" id="3.40.20.10:FF:000018">
    <property type="entry name" value="Coactosin-like 1"/>
    <property type="match status" value="1"/>
</dbReference>
<dbReference type="EMBL" id="PZQS01000005">
    <property type="protein sequence ID" value="PVD30651.1"/>
    <property type="molecule type" value="Genomic_DNA"/>
</dbReference>
<feature type="compositionally biased region" description="Basic and acidic residues" evidence="13">
    <location>
        <begin position="182"/>
        <end position="277"/>
    </location>
</feature>
<dbReference type="STRING" id="400727.A0A2T7PB67"/>
<evidence type="ECO:0000256" key="6">
    <source>
        <dbReference type="ARBA" id="ARBA00023203"/>
    </source>
</evidence>
<evidence type="ECO:0000256" key="12">
    <source>
        <dbReference type="PROSITE-ProRule" id="PRU00192"/>
    </source>
</evidence>
<evidence type="ECO:0000313" key="16">
    <source>
        <dbReference type="EMBL" id="PVD30651.1"/>
    </source>
</evidence>
<dbReference type="GO" id="GO:0030425">
    <property type="term" value="C:dendrite"/>
    <property type="evidence" value="ECO:0007669"/>
    <property type="project" value="TreeGrafter"/>
</dbReference>
<protein>
    <recommendedName>
        <fullName evidence="11">Coactosin-like protein</fullName>
    </recommendedName>
</protein>
<dbReference type="InterPro" id="IPR002108">
    <property type="entry name" value="ADF-H"/>
</dbReference>
<dbReference type="InterPro" id="IPR036028">
    <property type="entry name" value="SH3-like_dom_sf"/>
</dbReference>
<dbReference type="PANTHER" id="PTHR10829:SF25">
    <property type="entry name" value="DREBRIN-LIKE PROTEIN"/>
    <property type="match status" value="1"/>
</dbReference>
<dbReference type="SMART" id="SM00326">
    <property type="entry name" value="SH3"/>
    <property type="match status" value="1"/>
</dbReference>
<dbReference type="GO" id="GO:0048812">
    <property type="term" value="P:neuron projection morphogenesis"/>
    <property type="evidence" value="ECO:0007669"/>
    <property type="project" value="TreeGrafter"/>
</dbReference>
<dbReference type="InterPro" id="IPR035717">
    <property type="entry name" value="Drebrin-like_SH3"/>
</dbReference>
<evidence type="ECO:0000256" key="10">
    <source>
        <dbReference type="ARBA" id="ARBA00062335"/>
    </source>
</evidence>
<comment type="subcellular location">
    <subcellularLocation>
        <location evidence="1">Cytoplasm</location>
        <location evidence="1">Cytoskeleton</location>
    </subcellularLocation>
</comment>
<keyword evidence="5" id="KW-0175">Coiled coil</keyword>
<dbReference type="Pfam" id="PF14604">
    <property type="entry name" value="SH3_9"/>
    <property type="match status" value="1"/>
</dbReference>
<comment type="function">
    <text evidence="9">Binds to F-actin in a calcium-independent manner. Has no direct effect on actin depolymerization. Acts as a chaperone for ALOX5 (5LO), influencing both its stability and activity in leukotrienes synthesis.</text>
</comment>
<proteinExistence type="inferred from homology"/>
<feature type="domain" description="SH3" evidence="14">
    <location>
        <begin position="470"/>
        <end position="528"/>
    </location>
</feature>
<dbReference type="GO" id="GO:0051015">
    <property type="term" value="F:actin filament binding"/>
    <property type="evidence" value="ECO:0007669"/>
    <property type="project" value="TreeGrafter"/>
</dbReference>
<dbReference type="CDD" id="cd11281">
    <property type="entry name" value="ADF_drebrin_like"/>
    <property type="match status" value="1"/>
</dbReference>
<dbReference type="GO" id="GO:0030027">
    <property type="term" value="C:lamellipodium"/>
    <property type="evidence" value="ECO:0007669"/>
    <property type="project" value="TreeGrafter"/>
</dbReference>
<feature type="compositionally biased region" description="Basic and acidic residues" evidence="13">
    <location>
        <begin position="293"/>
        <end position="309"/>
    </location>
</feature>